<dbReference type="HAMAP" id="MF_01940">
    <property type="entry name" value="RNA_CPDase"/>
    <property type="match status" value="1"/>
</dbReference>
<dbReference type="GO" id="GO:0004113">
    <property type="term" value="F:2',3'-cyclic-nucleotide 3'-phosphodiesterase activity"/>
    <property type="evidence" value="ECO:0007669"/>
    <property type="project" value="InterPro"/>
</dbReference>
<evidence type="ECO:0000313" key="4">
    <source>
        <dbReference type="Proteomes" id="UP000311713"/>
    </source>
</evidence>
<dbReference type="InterPro" id="IPR009097">
    <property type="entry name" value="Cyclic_Pdiesterase"/>
</dbReference>
<name>A0A5C4UU51_9ACTN</name>
<keyword evidence="4" id="KW-1185">Reference proteome</keyword>
<comment type="function">
    <text evidence="2">Hydrolyzes RNA 2',3'-cyclic phosphodiester to an RNA 2'-phosphomonoester.</text>
</comment>
<dbReference type="EC" id="3.1.4.58" evidence="2"/>
<feature type="short sequence motif" description="HXTX 2" evidence="2">
    <location>
        <begin position="126"/>
        <end position="129"/>
    </location>
</feature>
<dbReference type="AlphaFoldDB" id="A0A5C4UU51"/>
<gene>
    <name evidence="3" type="primary">thpR</name>
    <name evidence="3" type="ORF">FH715_23600</name>
</gene>
<comment type="similarity">
    <text evidence="2">Belongs to the 2H phosphoesterase superfamily. ThpR family.</text>
</comment>
<sequence>MRTFSALLPPSEALDQLADAVAPLHDRTTDWPRWAPRAGWHVTLAFYGETEEYQLTALGDGLARAARSVEPFTARLVGAGTFGRRHLWAGVEGDLEPLHRLAAASAVAGRAAGTPGGTPHGAYRPHLTVARGRGPGRDLDRPLAALAAFEGRRWTASSLVLMGAEDHPGGSTGYRVLDTRQLGAANERA</sequence>
<evidence type="ECO:0000256" key="2">
    <source>
        <dbReference type="HAMAP-Rule" id="MF_01940"/>
    </source>
</evidence>
<dbReference type="PANTHER" id="PTHR35561:SF1">
    <property type="entry name" value="RNA 2',3'-CYCLIC PHOSPHODIESTERASE"/>
    <property type="match status" value="1"/>
</dbReference>
<dbReference type="SUPFAM" id="SSF55144">
    <property type="entry name" value="LigT-like"/>
    <property type="match status" value="1"/>
</dbReference>
<dbReference type="Gene3D" id="3.90.1140.10">
    <property type="entry name" value="Cyclic phosphodiesterase"/>
    <property type="match status" value="1"/>
</dbReference>
<comment type="catalytic activity">
    <reaction evidence="2">
        <text>a 3'-end 2',3'-cyclophospho-ribonucleotide-RNA + H2O = a 3'-end 2'-phospho-ribonucleotide-RNA + H(+)</text>
        <dbReference type="Rhea" id="RHEA:11828"/>
        <dbReference type="Rhea" id="RHEA-COMP:10464"/>
        <dbReference type="Rhea" id="RHEA-COMP:17353"/>
        <dbReference type="ChEBI" id="CHEBI:15377"/>
        <dbReference type="ChEBI" id="CHEBI:15378"/>
        <dbReference type="ChEBI" id="CHEBI:83064"/>
        <dbReference type="ChEBI" id="CHEBI:173113"/>
        <dbReference type="EC" id="3.1.4.58"/>
    </reaction>
</comment>
<protein>
    <recommendedName>
        <fullName evidence="2">RNA 2',3'-cyclic phosphodiesterase</fullName>
        <shortName evidence="2">RNA 2',3'-CPDase</shortName>
        <ecNumber evidence="2">3.1.4.58</ecNumber>
    </recommendedName>
</protein>
<dbReference type="GO" id="GO:0008664">
    <property type="term" value="F:RNA 2',3'-cyclic 3'-phosphodiesterase activity"/>
    <property type="evidence" value="ECO:0007669"/>
    <property type="project" value="UniProtKB-EC"/>
</dbReference>
<comment type="caution">
    <text evidence="3">The sequence shown here is derived from an EMBL/GenBank/DDBJ whole genome shotgun (WGS) entry which is preliminary data.</text>
</comment>
<organism evidence="3 4">
    <name type="scientific">Streptomyces sedi</name>
    <dbReference type="NCBI Taxonomy" id="555059"/>
    <lineage>
        <taxon>Bacteria</taxon>
        <taxon>Bacillati</taxon>
        <taxon>Actinomycetota</taxon>
        <taxon>Actinomycetes</taxon>
        <taxon>Kitasatosporales</taxon>
        <taxon>Streptomycetaceae</taxon>
        <taxon>Streptomyces</taxon>
    </lineage>
</organism>
<feature type="active site" description="Proton donor" evidence="2">
    <location>
        <position position="41"/>
    </location>
</feature>
<dbReference type="RefSeq" id="WP_139648662.1">
    <property type="nucleotide sequence ID" value="NZ_BAAAZS010000057.1"/>
</dbReference>
<evidence type="ECO:0000256" key="1">
    <source>
        <dbReference type="ARBA" id="ARBA00022801"/>
    </source>
</evidence>
<keyword evidence="1 2" id="KW-0378">Hydrolase</keyword>
<dbReference type="PANTHER" id="PTHR35561">
    <property type="entry name" value="RNA 2',3'-CYCLIC PHOSPHODIESTERASE"/>
    <property type="match status" value="1"/>
</dbReference>
<proteinExistence type="inferred from homology"/>
<feature type="short sequence motif" description="HXTX 1" evidence="2">
    <location>
        <begin position="41"/>
        <end position="44"/>
    </location>
</feature>
<evidence type="ECO:0000313" key="3">
    <source>
        <dbReference type="EMBL" id="TNM26469.1"/>
    </source>
</evidence>
<reference evidence="3 4" key="1">
    <citation type="submission" date="2019-06" db="EMBL/GenBank/DDBJ databases">
        <title>Draft genome of Streptomyces sedi sp. JCM16909.</title>
        <authorList>
            <person name="Klykleung N."/>
            <person name="Tanasupawat S."/>
            <person name="Kudo T."/>
            <person name="Yuki M."/>
            <person name="Ohkuma M."/>
        </authorList>
    </citation>
    <scope>NUCLEOTIDE SEQUENCE [LARGE SCALE GENOMIC DNA]</scope>
    <source>
        <strain evidence="3 4">JCM 16909</strain>
    </source>
</reference>
<accession>A0A5C4UU51</accession>
<dbReference type="InterPro" id="IPR004175">
    <property type="entry name" value="RNA_CPDase"/>
</dbReference>
<dbReference type="OrthoDB" id="9787070at2"/>
<dbReference type="EMBL" id="VDGT01000022">
    <property type="protein sequence ID" value="TNM26469.1"/>
    <property type="molecule type" value="Genomic_DNA"/>
</dbReference>
<feature type="active site" description="Proton acceptor" evidence="2">
    <location>
        <position position="126"/>
    </location>
</feature>
<dbReference type="NCBIfam" id="TIGR02258">
    <property type="entry name" value="2_5_ligase"/>
    <property type="match status" value="1"/>
</dbReference>
<dbReference type="Pfam" id="PF13563">
    <property type="entry name" value="2_5_RNA_ligase2"/>
    <property type="match status" value="1"/>
</dbReference>
<dbReference type="Proteomes" id="UP000311713">
    <property type="component" value="Unassembled WGS sequence"/>
</dbReference>